<proteinExistence type="predicted"/>
<sequence length="38" mass="4553">MIKLCYSTRHRINELPCVHANRVIACEDYKIRNHTIKI</sequence>
<evidence type="ECO:0000313" key="1">
    <source>
        <dbReference type="EMBL" id="JAD19460.1"/>
    </source>
</evidence>
<reference evidence="1" key="1">
    <citation type="submission" date="2014-09" db="EMBL/GenBank/DDBJ databases">
        <authorList>
            <person name="Magalhaes I.L.F."/>
            <person name="Oliveira U."/>
            <person name="Santos F.R."/>
            <person name="Vidigal T.H.D.A."/>
            <person name="Brescovit A.D."/>
            <person name="Santos A.J."/>
        </authorList>
    </citation>
    <scope>NUCLEOTIDE SEQUENCE</scope>
    <source>
        <tissue evidence="1">Shoot tissue taken approximately 20 cm above the soil surface</tissue>
    </source>
</reference>
<dbReference type="EMBL" id="GBRH01278435">
    <property type="protein sequence ID" value="JAD19460.1"/>
    <property type="molecule type" value="Transcribed_RNA"/>
</dbReference>
<organism evidence="1">
    <name type="scientific">Arundo donax</name>
    <name type="common">Giant reed</name>
    <name type="synonym">Donax arundinaceus</name>
    <dbReference type="NCBI Taxonomy" id="35708"/>
    <lineage>
        <taxon>Eukaryota</taxon>
        <taxon>Viridiplantae</taxon>
        <taxon>Streptophyta</taxon>
        <taxon>Embryophyta</taxon>
        <taxon>Tracheophyta</taxon>
        <taxon>Spermatophyta</taxon>
        <taxon>Magnoliopsida</taxon>
        <taxon>Liliopsida</taxon>
        <taxon>Poales</taxon>
        <taxon>Poaceae</taxon>
        <taxon>PACMAD clade</taxon>
        <taxon>Arundinoideae</taxon>
        <taxon>Arundineae</taxon>
        <taxon>Arundo</taxon>
    </lineage>
</organism>
<name>A0A0A8Y2K3_ARUDO</name>
<reference evidence="1" key="2">
    <citation type="journal article" date="2015" name="Data Brief">
        <title>Shoot transcriptome of the giant reed, Arundo donax.</title>
        <authorList>
            <person name="Barrero R.A."/>
            <person name="Guerrero F.D."/>
            <person name="Moolhuijzen P."/>
            <person name="Goolsby J.A."/>
            <person name="Tidwell J."/>
            <person name="Bellgard S.E."/>
            <person name="Bellgard M.I."/>
        </authorList>
    </citation>
    <scope>NUCLEOTIDE SEQUENCE</scope>
    <source>
        <tissue evidence="1">Shoot tissue taken approximately 20 cm above the soil surface</tissue>
    </source>
</reference>
<dbReference type="AlphaFoldDB" id="A0A0A8Y2K3"/>
<accession>A0A0A8Y2K3</accession>
<protein>
    <submittedName>
        <fullName evidence="1">Uncharacterized protein</fullName>
    </submittedName>
</protein>